<dbReference type="AlphaFoldDB" id="A0A2T4JJC8"/>
<gene>
    <name evidence="1" type="ORF">C5F46_06410</name>
</gene>
<reference evidence="1 2" key="1">
    <citation type="submission" date="2018-03" db="EMBL/GenBank/DDBJ databases">
        <title>Rhodobacter veldkampii.</title>
        <authorList>
            <person name="Meyer T.E."/>
            <person name="Miller S."/>
            <person name="Lodha T."/>
            <person name="Gandham S."/>
            <person name="Chintalapati S."/>
            <person name="Chintalapati V.R."/>
        </authorList>
    </citation>
    <scope>NUCLEOTIDE SEQUENCE [LARGE SCALE GENOMIC DNA]</scope>
    <source>
        <strain evidence="1 2">DSM 11550</strain>
    </source>
</reference>
<keyword evidence="2" id="KW-1185">Reference proteome</keyword>
<sequence>MSGDFKASDGESRLVRSDRTLYGAQVVHESMQQTAHGAPRLKFSAFAAQSDRLMQRDNLRGTGGSSYFLKRQDILAGTETLTVEWRDPVSGHVVRRQTLVAGTDYEIEYFVGVVILTRPLSGSAGGALLTDCPLGQYDVNLVAHYEYVPTTGDVDGISTGARLEGWVNDALRLGLSAQSETTGVADNRVVGADILLRRSDATWLSLDVARSEGPGFGASFSDNGGLDIDTTQTAWGIETEVEIRDRSALRLANQNFKDAENKRRSDAKVALEYALSDQWTAEIGLAHTDRKYPLATPAVRSRKAPSFRSM</sequence>
<organism evidence="1 2">
    <name type="scientific">Phaeovulum veldkampii DSM 11550</name>
    <dbReference type="NCBI Taxonomy" id="1185920"/>
    <lineage>
        <taxon>Bacteria</taxon>
        <taxon>Pseudomonadati</taxon>
        <taxon>Pseudomonadota</taxon>
        <taxon>Alphaproteobacteria</taxon>
        <taxon>Rhodobacterales</taxon>
        <taxon>Paracoccaceae</taxon>
        <taxon>Phaeovulum</taxon>
    </lineage>
</organism>
<name>A0A2T4JJC8_9RHOB</name>
<dbReference type="Proteomes" id="UP000241899">
    <property type="component" value="Unassembled WGS sequence"/>
</dbReference>
<evidence type="ECO:0000313" key="1">
    <source>
        <dbReference type="EMBL" id="PTE18006.1"/>
    </source>
</evidence>
<protein>
    <submittedName>
        <fullName evidence="1">Uncharacterized protein</fullName>
    </submittedName>
</protein>
<dbReference type="RefSeq" id="WP_107324536.1">
    <property type="nucleotide sequence ID" value="NZ_NHSP01000078.1"/>
</dbReference>
<evidence type="ECO:0000313" key="2">
    <source>
        <dbReference type="Proteomes" id="UP000241899"/>
    </source>
</evidence>
<accession>A0A2T4JJC8</accession>
<comment type="caution">
    <text evidence="1">The sequence shown here is derived from an EMBL/GenBank/DDBJ whole genome shotgun (WGS) entry which is preliminary data.</text>
</comment>
<proteinExistence type="predicted"/>
<dbReference type="OrthoDB" id="9773411at2"/>
<dbReference type="EMBL" id="PZKF01000011">
    <property type="protein sequence ID" value="PTE18006.1"/>
    <property type="molecule type" value="Genomic_DNA"/>
</dbReference>